<dbReference type="Proteomes" id="UP000246050">
    <property type="component" value="Unassembled WGS sequence"/>
</dbReference>
<dbReference type="CDD" id="cd17324">
    <property type="entry name" value="MFS_NepI_like"/>
    <property type="match status" value="1"/>
</dbReference>
<dbReference type="PROSITE" id="PS50850">
    <property type="entry name" value="MFS"/>
    <property type="match status" value="1"/>
</dbReference>
<comment type="subcellular location">
    <subcellularLocation>
        <location evidence="1">Cell membrane</location>
        <topology evidence="1">Multi-pass membrane protein</topology>
    </subcellularLocation>
</comment>
<evidence type="ECO:0000256" key="4">
    <source>
        <dbReference type="ARBA" id="ARBA00022989"/>
    </source>
</evidence>
<feature type="transmembrane region" description="Helical" evidence="6">
    <location>
        <begin position="332"/>
        <end position="353"/>
    </location>
</feature>
<dbReference type="InterPro" id="IPR011701">
    <property type="entry name" value="MFS"/>
</dbReference>
<dbReference type="InterPro" id="IPR036259">
    <property type="entry name" value="MFS_trans_sf"/>
</dbReference>
<dbReference type="InterPro" id="IPR020846">
    <property type="entry name" value="MFS_dom"/>
</dbReference>
<dbReference type="AlphaFoldDB" id="A0A317DJD4"/>
<dbReference type="InterPro" id="IPR050189">
    <property type="entry name" value="MFS_Efflux_Transporters"/>
</dbReference>
<dbReference type="OrthoDB" id="4335859at2"/>
<evidence type="ECO:0000256" key="6">
    <source>
        <dbReference type="SAM" id="Phobius"/>
    </source>
</evidence>
<feature type="transmembrane region" description="Helical" evidence="6">
    <location>
        <begin position="268"/>
        <end position="285"/>
    </location>
</feature>
<evidence type="ECO:0000256" key="5">
    <source>
        <dbReference type="ARBA" id="ARBA00023136"/>
    </source>
</evidence>
<dbReference type="RefSeq" id="WP_109802403.1">
    <property type="nucleotide sequence ID" value="NZ_QGKS01000232.1"/>
</dbReference>
<name>A0A317DJD4_9ACTN</name>
<feature type="transmembrane region" description="Helical" evidence="6">
    <location>
        <begin position="128"/>
        <end position="148"/>
    </location>
</feature>
<feature type="transmembrane region" description="Helical" evidence="6">
    <location>
        <begin position="235"/>
        <end position="256"/>
    </location>
</feature>
<feature type="transmembrane region" description="Helical" evidence="6">
    <location>
        <begin position="203"/>
        <end position="223"/>
    </location>
</feature>
<feature type="domain" description="Major facilitator superfamily (MFS) profile" evidence="7">
    <location>
        <begin position="4"/>
        <end position="389"/>
    </location>
</feature>
<dbReference type="Pfam" id="PF07690">
    <property type="entry name" value="MFS_1"/>
    <property type="match status" value="1"/>
</dbReference>
<evidence type="ECO:0000256" key="1">
    <source>
        <dbReference type="ARBA" id="ARBA00004651"/>
    </source>
</evidence>
<keyword evidence="8" id="KW-0813">Transport</keyword>
<keyword evidence="8" id="KW-0762">Sugar transport</keyword>
<dbReference type="SUPFAM" id="SSF103473">
    <property type="entry name" value="MFS general substrate transporter"/>
    <property type="match status" value="1"/>
</dbReference>
<dbReference type="PANTHER" id="PTHR43124:SF8">
    <property type="entry name" value="INNER MEMBRANE TRANSPORT PROTEIN YDHP"/>
    <property type="match status" value="1"/>
</dbReference>
<keyword evidence="4 6" id="KW-1133">Transmembrane helix</keyword>
<dbReference type="Gene3D" id="1.20.1250.20">
    <property type="entry name" value="MFS general substrate transporter like domains"/>
    <property type="match status" value="2"/>
</dbReference>
<protein>
    <submittedName>
        <fullName evidence="8">MFS sugar transporter</fullName>
    </submittedName>
</protein>
<keyword evidence="2" id="KW-1003">Cell membrane</keyword>
<accession>A0A317DJD4</accession>
<proteinExistence type="predicted"/>
<dbReference type="PANTHER" id="PTHR43124">
    <property type="entry name" value="PURINE EFFLUX PUMP PBUE"/>
    <property type="match status" value="1"/>
</dbReference>
<feature type="transmembrane region" description="Helical" evidence="6">
    <location>
        <begin position="36"/>
        <end position="57"/>
    </location>
</feature>
<feature type="transmembrane region" description="Helical" evidence="6">
    <location>
        <begin position="291"/>
        <end position="311"/>
    </location>
</feature>
<evidence type="ECO:0000313" key="8">
    <source>
        <dbReference type="EMBL" id="PWR14482.1"/>
    </source>
</evidence>
<dbReference type="GO" id="GO:0005886">
    <property type="term" value="C:plasma membrane"/>
    <property type="evidence" value="ECO:0007669"/>
    <property type="project" value="UniProtKB-SubCell"/>
</dbReference>
<comment type="caution">
    <text evidence="8">The sequence shown here is derived from an EMBL/GenBank/DDBJ whole genome shotgun (WGS) entry which is preliminary data.</text>
</comment>
<dbReference type="GO" id="GO:0022857">
    <property type="term" value="F:transmembrane transporter activity"/>
    <property type="evidence" value="ECO:0007669"/>
    <property type="project" value="InterPro"/>
</dbReference>
<evidence type="ECO:0000259" key="7">
    <source>
        <dbReference type="PROSITE" id="PS50850"/>
    </source>
</evidence>
<organism evidence="8 9">
    <name type="scientific">Micromonospora sicca</name>
    <dbReference type="NCBI Taxonomy" id="2202420"/>
    <lineage>
        <taxon>Bacteria</taxon>
        <taxon>Bacillati</taxon>
        <taxon>Actinomycetota</taxon>
        <taxon>Actinomycetes</taxon>
        <taxon>Micromonosporales</taxon>
        <taxon>Micromonosporaceae</taxon>
        <taxon>Micromonospora</taxon>
    </lineage>
</organism>
<evidence type="ECO:0000256" key="3">
    <source>
        <dbReference type="ARBA" id="ARBA00022692"/>
    </source>
</evidence>
<sequence>MPRALHALAISTFAIGTTEFVIVGLIPGMAADLHVSLTTAGLLVSMYALAITIGGPLGTALTGHFDRRWLIIALMGVFLLGNLAGAWAPNFEMLLAARVVTAVAHGVFFSVGAAVASTLVPRNKSSQAVAVMMGGLTIAMVLGVPLGSWLGEQLSWRAPFLVVAGLALVALVSLLAFLPASIAHTPPESLIAQARLLGNPRLVTMYLVTAIGWGATFVTFTYISPLLTEVTGISASAVNVALVVFGVATVAGNITGGRLADRLGTKPTLTFVLIGTSIVLAALPFTAHSAVAMFINIAVWGFFAFAINPVMQAGVVQIAEDEFPDAVGTASGFNIAAFNLGISGGSLLGGLIVQSSGVISTPWGGVVMAVVALGIATVVLKRRSHVKTSLIGV</sequence>
<feature type="transmembrane region" description="Helical" evidence="6">
    <location>
        <begin position="160"/>
        <end position="182"/>
    </location>
</feature>
<feature type="transmembrane region" description="Helical" evidence="6">
    <location>
        <begin position="69"/>
        <end position="89"/>
    </location>
</feature>
<evidence type="ECO:0000256" key="2">
    <source>
        <dbReference type="ARBA" id="ARBA00022475"/>
    </source>
</evidence>
<reference evidence="8 9" key="1">
    <citation type="submission" date="2018-05" db="EMBL/GenBank/DDBJ databases">
        <title>Micromonosporas from Atacama Desert.</title>
        <authorList>
            <person name="Carro L."/>
            <person name="Golinska P."/>
            <person name="Klenk H.-P."/>
            <person name="Goodfellow M."/>
        </authorList>
    </citation>
    <scope>NUCLEOTIDE SEQUENCE [LARGE SCALE GENOMIC DNA]</scope>
    <source>
        <strain evidence="8 9">4G51</strain>
    </source>
</reference>
<gene>
    <name evidence="8" type="ORF">DKT69_16235</name>
</gene>
<feature type="transmembrane region" description="Helical" evidence="6">
    <location>
        <begin position="359"/>
        <end position="380"/>
    </location>
</feature>
<evidence type="ECO:0000313" key="9">
    <source>
        <dbReference type="Proteomes" id="UP000246050"/>
    </source>
</evidence>
<feature type="transmembrane region" description="Helical" evidence="6">
    <location>
        <begin position="95"/>
        <end position="116"/>
    </location>
</feature>
<dbReference type="EMBL" id="QGKS01000232">
    <property type="protein sequence ID" value="PWR14482.1"/>
    <property type="molecule type" value="Genomic_DNA"/>
</dbReference>
<keyword evidence="5 6" id="KW-0472">Membrane</keyword>
<keyword evidence="3 6" id="KW-0812">Transmembrane</keyword>